<dbReference type="Gene3D" id="3.40.50.1000">
    <property type="entry name" value="HAD superfamily/HAD-like"/>
    <property type="match status" value="2"/>
</dbReference>
<dbReference type="CDD" id="cd16449">
    <property type="entry name" value="RING-HC"/>
    <property type="match status" value="1"/>
</dbReference>
<evidence type="ECO:0000256" key="5">
    <source>
        <dbReference type="SAM" id="MobiDB-lite"/>
    </source>
</evidence>
<keyword evidence="10" id="KW-1185">Reference proteome</keyword>
<dbReference type="OrthoDB" id="277011at2759"/>
<feature type="domain" description="RING-type" evidence="6">
    <location>
        <begin position="176"/>
        <end position="228"/>
    </location>
</feature>
<dbReference type="GO" id="GO:0008270">
    <property type="term" value="F:zinc ion binding"/>
    <property type="evidence" value="ECO:0007669"/>
    <property type="project" value="UniProtKB-KW"/>
</dbReference>
<feature type="region of interest" description="Disordered" evidence="5">
    <location>
        <begin position="617"/>
        <end position="646"/>
    </location>
</feature>
<protein>
    <submittedName>
        <fullName evidence="9">Uncharacterized protein</fullName>
    </submittedName>
</protein>
<evidence type="ECO:0000259" key="7">
    <source>
        <dbReference type="PROSITE" id="PS50969"/>
    </source>
</evidence>
<gene>
    <name evidence="9" type="ORF">HYH03_011810</name>
</gene>
<proteinExistence type="predicted"/>
<organism evidence="9 10">
    <name type="scientific">Edaphochlamys debaryana</name>
    <dbReference type="NCBI Taxonomy" id="47281"/>
    <lineage>
        <taxon>Eukaryota</taxon>
        <taxon>Viridiplantae</taxon>
        <taxon>Chlorophyta</taxon>
        <taxon>core chlorophytes</taxon>
        <taxon>Chlorophyceae</taxon>
        <taxon>CS clade</taxon>
        <taxon>Chlamydomonadales</taxon>
        <taxon>Chlamydomonadales incertae sedis</taxon>
        <taxon>Edaphochlamys</taxon>
    </lineage>
</organism>
<dbReference type="PANTHER" id="PTHR12210">
    <property type="entry name" value="DULLARD PROTEIN PHOSPHATASE"/>
    <property type="match status" value="1"/>
</dbReference>
<dbReference type="PROSITE" id="PS00518">
    <property type="entry name" value="ZF_RING_1"/>
    <property type="match status" value="1"/>
</dbReference>
<evidence type="ECO:0000259" key="6">
    <source>
        <dbReference type="PROSITE" id="PS50089"/>
    </source>
</evidence>
<dbReference type="CDD" id="cd07521">
    <property type="entry name" value="HAD_FCP1-like"/>
    <property type="match status" value="1"/>
</dbReference>
<dbReference type="SUPFAM" id="SSF57850">
    <property type="entry name" value="RING/U-box"/>
    <property type="match status" value="1"/>
</dbReference>
<dbReference type="Gene3D" id="3.30.40.10">
    <property type="entry name" value="Zinc/RING finger domain, C3HC4 (zinc finger)"/>
    <property type="match status" value="1"/>
</dbReference>
<dbReference type="InterPro" id="IPR004331">
    <property type="entry name" value="SPX_dom"/>
</dbReference>
<dbReference type="PROSITE" id="PS51382">
    <property type="entry name" value="SPX"/>
    <property type="match status" value="1"/>
</dbReference>
<dbReference type="InterPro" id="IPR017907">
    <property type="entry name" value="Znf_RING_CS"/>
</dbReference>
<name>A0A836BW30_9CHLO</name>
<feature type="compositionally biased region" description="Low complexity" evidence="5">
    <location>
        <begin position="628"/>
        <end position="646"/>
    </location>
</feature>
<dbReference type="SUPFAM" id="SSF56784">
    <property type="entry name" value="HAD-like"/>
    <property type="match status" value="2"/>
</dbReference>
<evidence type="ECO:0000256" key="4">
    <source>
        <dbReference type="PROSITE-ProRule" id="PRU00175"/>
    </source>
</evidence>
<evidence type="ECO:0000256" key="2">
    <source>
        <dbReference type="ARBA" id="ARBA00022771"/>
    </source>
</evidence>
<dbReference type="AlphaFoldDB" id="A0A836BW30"/>
<comment type="caution">
    <text evidence="9">The sequence shown here is derived from an EMBL/GenBank/DDBJ whole genome shotgun (WGS) entry which is preliminary data.</text>
</comment>
<evidence type="ECO:0000313" key="10">
    <source>
        <dbReference type="Proteomes" id="UP000612055"/>
    </source>
</evidence>
<dbReference type="Pfam" id="PF03031">
    <property type="entry name" value="NIF"/>
    <property type="match status" value="1"/>
</dbReference>
<dbReference type="InterPro" id="IPR036412">
    <property type="entry name" value="HAD-like_sf"/>
</dbReference>
<dbReference type="GO" id="GO:0016791">
    <property type="term" value="F:phosphatase activity"/>
    <property type="evidence" value="ECO:0007669"/>
    <property type="project" value="InterPro"/>
</dbReference>
<accession>A0A836BW30</accession>
<dbReference type="InterPro" id="IPR013083">
    <property type="entry name" value="Znf_RING/FYVE/PHD"/>
</dbReference>
<keyword evidence="3" id="KW-0862">Zinc</keyword>
<dbReference type="Pfam" id="PF06888">
    <property type="entry name" value="Put_Phosphatase"/>
    <property type="match status" value="2"/>
</dbReference>
<dbReference type="InterPro" id="IPR027370">
    <property type="entry name" value="Znf-RING_euk"/>
</dbReference>
<evidence type="ECO:0000256" key="3">
    <source>
        <dbReference type="ARBA" id="ARBA00022833"/>
    </source>
</evidence>
<keyword evidence="1" id="KW-0479">Metal-binding</keyword>
<dbReference type="Proteomes" id="UP000612055">
    <property type="component" value="Unassembled WGS sequence"/>
</dbReference>
<keyword evidence="2 4" id="KW-0863">Zinc-finger</keyword>
<evidence type="ECO:0000259" key="8">
    <source>
        <dbReference type="PROSITE" id="PS51382"/>
    </source>
</evidence>
<dbReference type="InterPro" id="IPR050365">
    <property type="entry name" value="TIM50"/>
</dbReference>
<dbReference type="InterPro" id="IPR001841">
    <property type="entry name" value="Znf_RING"/>
</dbReference>
<feature type="domain" description="FCP1 homology" evidence="7">
    <location>
        <begin position="395"/>
        <end position="562"/>
    </location>
</feature>
<dbReference type="InterPro" id="IPR023214">
    <property type="entry name" value="HAD_sf"/>
</dbReference>
<dbReference type="PROSITE" id="PS50969">
    <property type="entry name" value="FCP1"/>
    <property type="match status" value="1"/>
</dbReference>
<evidence type="ECO:0000256" key="1">
    <source>
        <dbReference type="ARBA" id="ARBA00022723"/>
    </source>
</evidence>
<dbReference type="SMART" id="SM00184">
    <property type="entry name" value="RING"/>
    <property type="match status" value="1"/>
</dbReference>
<dbReference type="EMBL" id="JAEHOE010000070">
    <property type="protein sequence ID" value="KAG2489703.1"/>
    <property type="molecule type" value="Genomic_DNA"/>
</dbReference>
<feature type="domain" description="SPX" evidence="8">
    <location>
        <begin position="1"/>
        <end position="128"/>
    </location>
</feature>
<dbReference type="PROSITE" id="PS50089">
    <property type="entry name" value="ZF_RING_2"/>
    <property type="match status" value="1"/>
</dbReference>
<evidence type="ECO:0000313" key="9">
    <source>
        <dbReference type="EMBL" id="KAG2489703.1"/>
    </source>
</evidence>
<dbReference type="Pfam" id="PF13445">
    <property type="entry name" value="zf-RING_UBOX"/>
    <property type="match status" value="1"/>
</dbReference>
<dbReference type="SMART" id="SM00577">
    <property type="entry name" value="CPDc"/>
    <property type="match status" value="1"/>
</dbReference>
<reference evidence="9" key="1">
    <citation type="journal article" date="2020" name="bioRxiv">
        <title>Comparative genomics of Chlamydomonas.</title>
        <authorList>
            <person name="Craig R.J."/>
            <person name="Hasan A.R."/>
            <person name="Ness R.W."/>
            <person name="Keightley P.D."/>
        </authorList>
    </citation>
    <scope>NUCLEOTIDE SEQUENCE</scope>
    <source>
        <strain evidence="9">CCAP 11/70</strain>
    </source>
</reference>
<dbReference type="InterPro" id="IPR004274">
    <property type="entry name" value="FCP1_dom"/>
</dbReference>
<dbReference type="InterPro" id="IPR016965">
    <property type="entry name" value="Pase_PHOSPHO-typ"/>
</dbReference>
<sequence>MKFAKRLVAEAGRKGSWAEAYFDYRAAKRAIKEDLLAGDTNGSSFQNLLEAELRKVSQFYSQRADAAETTLRTLHASTRASTVAELTALRAEIQELIKFVALNYLAVVKAIKKRNRHLRERFGPSASMGLQALDMLGGEVFFTSPRLATLATQADVLVSGLASTSQPDNVLEEYQCPICLDTLHNPVVLTCAHRFCWGCLVAHVTATKQPSPSPGQGGAEKGESSVCPSSASSLQLLERIAAAEDPSEALQRFYNCPVCRKPQLLDVDSLSVDPFLSSFIESLKVLSVSTSATTTTTVPPSVSTIAAAAAASLSAVAAAAAAAGTCAHAHAHTCQAHGSARVELVPAVAEKPHPSPCAGCAADPLSSFKAATQAVPPAQPASRPTWGIIPPQSPEHAGRLCVLLDLDGTLVSSYTPRRAPRLPPYVRTHMVGVGSKLNPAGVFVVERPGLREFLEELASFAEVIVFTAGLEDYAKPIVEAIDPQGRFFAHAIYREGTLRTDFYQCVKDLSRLNRSLPRAVLVDDTPLAFLHQPDNGVPVLGFRGDPDDRLLNEAVLPLLQVLSKEADVRPVLQRRFDMATWFRRNSLPIDAIVRAAAEACRREQEHHLGPLLAGFGSHSASASPREPGSGACSSGPSSSDSGAVMGDAASAAPVEAAVRYSFNTPRAASPSKRFLLLSDFDRTLTDIDVGEAVAEQLAPELLPMLVGLDPKSSFIPITNTILSEMQRRGVSRDALLTTLQQLGAEMPLASTELLRMMHGAGIDVKILSDANSVFISHMLAGAKVQGYVTSLLTNPGIFERVSDDAAPAAGGASALQRLAGHRLVVKPLFNPADPTVVLPSAAAAATGCAQAGPASACGHGCGRCPGNLCKGLEVQRIKHANTYAHVVYCGDGHNDICAALSLGPTDALLARAGHPLAAYIAEAQARPEMPQVAAQVYVWSTHEELLAAVRQIVDV</sequence>